<dbReference type="OMA" id="CEWGDIG"/>
<keyword evidence="1" id="KW-0732">Signal</keyword>
<accession>N1PTF6</accession>
<sequence>MKLVLLILSAAALILAKPPDWYYGKCSTEKQTCEWGDIGVTDWHCDIDALCSDSCNKCTIYRGKGNSGKANCQWPKC</sequence>
<protein>
    <submittedName>
        <fullName evidence="2">Uncharacterized protein</fullName>
    </submittedName>
</protein>
<evidence type="ECO:0000313" key="3">
    <source>
        <dbReference type="Proteomes" id="UP000016933"/>
    </source>
</evidence>
<proteinExistence type="predicted"/>
<feature type="chain" id="PRO_5004110135" evidence="1">
    <location>
        <begin position="17"/>
        <end position="77"/>
    </location>
</feature>
<evidence type="ECO:0000313" key="2">
    <source>
        <dbReference type="EMBL" id="EME46751.1"/>
    </source>
</evidence>
<keyword evidence="3" id="KW-1185">Reference proteome</keyword>
<dbReference type="Proteomes" id="UP000016933">
    <property type="component" value="Unassembled WGS sequence"/>
</dbReference>
<reference evidence="2 3" key="2">
    <citation type="journal article" date="2012" name="PLoS Pathog.">
        <title>Diverse lifestyles and strategies of plant pathogenesis encoded in the genomes of eighteen Dothideomycetes fungi.</title>
        <authorList>
            <person name="Ohm R.A."/>
            <person name="Feau N."/>
            <person name="Henrissat B."/>
            <person name="Schoch C.L."/>
            <person name="Horwitz B.A."/>
            <person name="Barry K.W."/>
            <person name="Condon B.J."/>
            <person name="Copeland A.C."/>
            <person name="Dhillon B."/>
            <person name="Glaser F."/>
            <person name="Hesse C.N."/>
            <person name="Kosti I."/>
            <person name="LaButti K."/>
            <person name="Lindquist E.A."/>
            <person name="Lucas S."/>
            <person name="Salamov A.A."/>
            <person name="Bradshaw R.E."/>
            <person name="Ciuffetti L."/>
            <person name="Hamelin R.C."/>
            <person name="Kema G.H.J."/>
            <person name="Lawrence C."/>
            <person name="Scott J.A."/>
            <person name="Spatafora J.W."/>
            <person name="Turgeon B.G."/>
            <person name="de Wit P.J.G.M."/>
            <person name="Zhong S."/>
            <person name="Goodwin S.B."/>
            <person name="Grigoriev I.V."/>
        </authorList>
    </citation>
    <scope>NUCLEOTIDE SEQUENCE [LARGE SCALE GENOMIC DNA]</scope>
    <source>
        <strain evidence="3">NZE10 / CBS 128990</strain>
    </source>
</reference>
<reference evidence="3" key="1">
    <citation type="journal article" date="2012" name="PLoS Genet.">
        <title>The genomes of the fungal plant pathogens Cladosporium fulvum and Dothistroma septosporum reveal adaptation to different hosts and lifestyles but also signatures of common ancestry.</title>
        <authorList>
            <person name="de Wit P.J.G.M."/>
            <person name="van der Burgt A."/>
            <person name="Oekmen B."/>
            <person name="Stergiopoulos I."/>
            <person name="Abd-Elsalam K.A."/>
            <person name="Aerts A.L."/>
            <person name="Bahkali A.H."/>
            <person name="Beenen H.G."/>
            <person name="Chettri P."/>
            <person name="Cox M.P."/>
            <person name="Datema E."/>
            <person name="de Vries R.P."/>
            <person name="Dhillon B."/>
            <person name="Ganley A.R."/>
            <person name="Griffiths S.A."/>
            <person name="Guo Y."/>
            <person name="Hamelin R.C."/>
            <person name="Henrissat B."/>
            <person name="Kabir M.S."/>
            <person name="Jashni M.K."/>
            <person name="Kema G."/>
            <person name="Klaubauf S."/>
            <person name="Lapidus A."/>
            <person name="Levasseur A."/>
            <person name="Lindquist E."/>
            <person name="Mehrabi R."/>
            <person name="Ohm R.A."/>
            <person name="Owen T.J."/>
            <person name="Salamov A."/>
            <person name="Schwelm A."/>
            <person name="Schijlen E."/>
            <person name="Sun H."/>
            <person name="van den Burg H.A."/>
            <person name="van Ham R.C.H.J."/>
            <person name="Zhang S."/>
            <person name="Goodwin S.B."/>
            <person name="Grigoriev I.V."/>
            <person name="Collemare J."/>
            <person name="Bradshaw R.E."/>
        </authorList>
    </citation>
    <scope>NUCLEOTIDE SEQUENCE [LARGE SCALE GENOMIC DNA]</scope>
    <source>
        <strain evidence="3">NZE10 / CBS 128990</strain>
    </source>
</reference>
<gene>
    <name evidence="2" type="ORF">DOTSEDRAFT_22785</name>
</gene>
<dbReference type="OrthoDB" id="10304076at2759"/>
<dbReference type="HOGENOM" id="CLU_2638046_0_0_1"/>
<dbReference type="AlphaFoldDB" id="N1PTF6"/>
<feature type="signal peptide" evidence="1">
    <location>
        <begin position="1"/>
        <end position="16"/>
    </location>
</feature>
<organism evidence="2 3">
    <name type="scientific">Dothistroma septosporum (strain NZE10 / CBS 128990)</name>
    <name type="common">Red band needle blight fungus</name>
    <name type="synonym">Mycosphaerella pini</name>
    <dbReference type="NCBI Taxonomy" id="675120"/>
    <lineage>
        <taxon>Eukaryota</taxon>
        <taxon>Fungi</taxon>
        <taxon>Dikarya</taxon>
        <taxon>Ascomycota</taxon>
        <taxon>Pezizomycotina</taxon>
        <taxon>Dothideomycetes</taxon>
        <taxon>Dothideomycetidae</taxon>
        <taxon>Mycosphaerellales</taxon>
        <taxon>Mycosphaerellaceae</taxon>
        <taxon>Dothistroma</taxon>
    </lineage>
</organism>
<dbReference type="EMBL" id="KB446537">
    <property type="protein sequence ID" value="EME46751.1"/>
    <property type="molecule type" value="Genomic_DNA"/>
</dbReference>
<evidence type="ECO:0000256" key="1">
    <source>
        <dbReference type="SAM" id="SignalP"/>
    </source>
</evidence>
<name>N1PTF6_DOTSN</name>